<dbReference type="InterPro" id="IPR036390">
    <property type="entry name" value="WH_DNA-bd_sf"/>
</dbReference>
<comment type="caution">
    <text evidence="5">The sequence shown here is derived from an EMBL/GenBank/DDBJ whole genome shotgun (WGS) entry which is preliminary data.</text>
</comment>
<dbReference type="GO" id="GO:0003677">
    <property type="term" value="F:DNA binding"/>
    <property type="evidence" value="ECO:0007669"/>
    <property type="project" value="UniProtKB-KW"/>
</dbReference>
<evidence type="ECO:0000313" key="5">
    <source>
        <dbReference type="EMBL" id="GEP53743.1"/>
    </source>
</evidence>
<proteinExistence type="predicted"/>
<evidence type="ECO:0000256" key="1">
    <source>
        <dbReference type="ARBA" id="ARBA00023015"/>
    </source>
</evidence>
<evidence type="ECO:0000256" key="3">
    <source>
        <dbReference type="ARBA" id="ARBA00023163"/>
    </source>
</evidence>
<dbReference type="AlphaFoldDB" id="A0A512N471"/>
<feature type="domain" description="HTH marR-type" evidence="4">
    <location>
        <begin position="11"/>
        <end position="144"/>
    </location>
</feature>
<name>A0A512N471_9HYPH</name>
<sequence length="172" mass="19075">MPSPSQALELENFLPYRLSILAQIVSESLHDLYAEPFGLTVTQWRVMAALGRFAPLTASDVGQRIVMDKVAVSRAVAGLMERGLVERATDRADRRRASLRLSARGRAMHARIVPIALGYEERLYKVLSAEERRSFDALTDRLFAHAGTLRQAGARTSRSALLDSEPPARSRS</sequence>
<dbReference type="InterPro" id="IPR036388">
    <property type="entry name" value="WH-like_DNA-bd_sf"/>
</dbReference>
<dbReference type="EMBL" id="BKAJ01000017">
    <property type="protein sequence ID" value="GEP53743.1"/>
    <property type="molecule type" value="Genomic_DNA"/>
</dbReference>
<dbReference type="PANTHER" id="PTHR35790">
    <property type="entry name" value="HTH-TYPE TRANSCRIPTIONAL REGULATOR PCHR"/>
    <property type="match status" value="1"/>
</dbReference>
<keyword evidence="6" id="KW-1185">Reference proteome</keyword>
<dbReference type="Gene3D" id="1.10.10.10">
    <property type="entry name" value="Winged helix-like DNA-binding domain superfamily/Winged helix DNA-binding domain"/>
    <property type="match status" value="1"/>
</dbReference>
<reference evidence="5 6" key="1">
    <citation type="submission" date="2019-07" db="EMBL/GenBank/DDBJ databases">
        <title>Whole genome shotgun sequence of Reyranella soli NBRC 108950.</title>
        <authorList>
            <person name="Hosoyama A."/>
            <person name="Uohara A."/>
            <person name="Ohji S."/>
            <person name="Ichikawa N."/>
        </authorList>
    </citation>
    <scope>NUCLEOTIDE SEQUENCE [LARGE SCALE GENOMIC DNA]</scope>
    <source>
        <strain evidence="5 6">NBRC 108950</strain>
    </source>
</reference>
<gene>
    <name evidence="5" type="ORF">RSO01_09090</name>
</gene>
<dbReference type="PROSITE" id="PS50995">
    <property type="entry name" value="HTH_MARR_2"/>
    <property type="match status" value="1"/>
</dbReference>
<organism evidence="5 6">
    <name type="scientific">Reyranella soli</name>
    <dbReference type="NCBI Taxonomy" id="1230389"/>
    <lineage>
        <taxon>Bacteria</taxon>
        <taxon>Pseudomonadati</taxon>
        <taxon>Pseudomonadota</taxon>
        <taxon>Alphaproteobacteria</taxon>
        <taxon>Hyphomicrobiales</taxon>
        <taxon>Reyranellaceae</taxon>
        <taxon>Reyranella</taxon>
    </lineage>
</organism>
<evidence type="ECO:0000259" key="4">
    <source>
        <dbReference type="PROSITE" id="PS50995"/>
    </source>
</evidence>
<dbReference type="GO" id="GO:0003700">
    <property type="term" value="F:DNA-binding transcription factor activity"/>
    <property type="evidence" value="ECO:0007669"/>
    <property type="project" value="InterPro"/>
</dbReference>
<keyword evidence="1" id="KW-0805">Transcription regulation</keyword>
<accession>A0A512N471</accession>
<dbReference type="Proteomes" id="UP000321058">
    <property type="component" value="Unassembled WGS sequence"/>
</dbReference>
<dbReference type="InterPro" id="IPR000835">
    <property type="entry name" value="HTH_MarR-typ"/>
</dbReference>
<dbReference type="Pfam" id="PF12802">
    <property type="entry name" value="MarR_2"/>
    <property type="match status" value="1"/>
</dbReference>
<dbReference type="PANTHER" id="PTHR35790:SF4">
    <property type="entry name" value="HTH-TYPE TRANSCRIPTIONAL REGULATOR PCHR"/>
    <property type="match status" value="1"/>
</dbReference>
<dbReference type="SUPFAM" id="SSF46785">
    <property type="entry name" value="Winged helix' DNA-binding domain"/>
    <property type="match status" value="1"/>
</dbReference>
<evidence type="ECO:0000256" key="2">
    <source>
        <dbReference type="ARBA" id="ARBA00023125"/>
    </source>
</evidence>
<keyword evidence="3" id="KW-0804">Transcription</keyword>
<evidence type="ECO:0000313" key="6">
    <source>
        <dbReference type="Proteomes" id="UP000321058"/>
    </source>
</evidence>
<keyword evidence="2" id="KW-0238">DNA-binding</keyword>
<protein>
    <submittedName>
        <fullName evidence="5">MarR family transcriptional regulator</fullName>
    </submittedName>
</protein>
<dbReference type="InterPro" id="IPR052067">
    <property type="entry name" value="Metal_resp_HTH_trans_reg"/>
</dbReference>
<dbReference type="SMART" id="SM00347">
    <property type="entry name" value="HTH_MARR"/>
    <property type="match status" value="1"/>
</dbReference>
<dbReference type="PRINTS" id="PR00598">
    <property type="entry name" value="HTHMARR"/>
</dbReference>